<comment type="caution">
    <text evidence="2">The sequence shown here is derived from an EMBL/GenBank/DDBJ whole genome shotgun (WGS) entry which is preliminary data.</text>
</comment>
<reference evidence="2" key="1">
    <citation type="journal article" date="2020" name="Phytopathology">
        <title>Genome sequence and comparative analysis of Colletotrichum gloeosporioides isolated from Liriodendron leaves.</title>
        <authorList>
            <person name="Fu F.F."/>
            <person name="Hao Z."/>
            <person name="Wang P."/>
            <person name="Lu Y."/>
            <person name="Xue L.J."/>
            <person name="Wei G."/>
            <person name="Tian Y."/>
            <person name="Baishi H."/>
            <person name="Xu H."/>
            <person name="Shi J."/>
            <person name="Cheng T."/>
            <person name="Wang G."/>
            <person name="Yi Y."/>
            <person name="Chen J."/>
        </authorList>
    </citation>
    <scope>NUCLEOTIDE SEQUENCE</scope>
    <source>
        <strain evidence="2">Lc1</strain>
    </source>
</reference>
<feature type="compositionally biased region" description="Polar residues" evidence="1">
    <location>
        <begin position="65"/>
        <end position="90"/>
    </location>
</feature>
<dbReference type="EMBL" id="WVTB01000059">
    <property type="protein sequence ID" value="KAF3802799.1"/>
    <property type="molecule type" value="Genomic_DNA"/>
</dbReference>
<reference evidence="2" key="2">
    <citation type="submission" date="2020-03" db="EMBL/GenBank/DDBJ databases">
        <authorList>
            <person name="Fu F.-F."/>
            <person name="Chen J."/>
        </authorList>
    </citation>
    <scope>NUCLEOTIDE SEQUENCE</scope>
    <source>
        <strain evidence="2">Lc1</strain>
    </source>
</reference>
<dbReference type="GeneID" id="69007338"/>
<dbReference type="RefSeq" id="XP_045261958.1">
    <property type="nucleotide sequence ID" value="XM_045400307.1"/>
</dbReference>
<organism evidence="2 3">
    <name type="scientific">Colletotrichum gloeosporioides</name>
    <name type="common">Anthracnose fungus</name>
    <name type="synonym">Glomerella cingulata</name>
    <dbReference type="NCBI Taxonomy" id="474922"/>
    <lineage>
        <taxon>Eukaryota</taxon>
        <taxon>Fungi</taxon>
        <taxon>Dikarya</taxon>
        <taxon>Ascomycota</taxon>
        <taxon>Pezizomycotina</taxon>
        <taxon>Sordariomycetes</taxon>
        <taxon>Hypocreomycetidae</taxon>
        <taxon>Glomerellales</taxon>
        <taxon>Glomerellaceae</taxon>
        <taxon>Colletotrichum</taxon>
        <taxon>Colletotrichum gloeosporioides species complex</taxon>
    </lineage>
</organism>
<evidence type="ECO:0000256" key="1">
    <source>
        <dbReference type="SAM" id="MobiDB-lite"/>
    </source>
</evidence>
<keyword evidence="3" id="KW-1185">Reference proteome</keyword>
<name>A0A8H4CF94_COLGL</name>
<protein>
    <submittedName>
        <fullName evidence="2">Uncharacterized protein</fullName>
    </submittedName>
</protein>
<dbReference type="Proteomes" id="UP000613401">
    <property type="component" value="Unassembled WGS sequence"/>
</dbReference>
<gene>
    <name evidence="2" type="ORF">GCG54_00000165</name>
</gene>
<evidence type="ECO:0000313" key="3">
    <source>
        <dbReference type="Proteomes" id="UP000613401"/>
    </source>
</evidence>
<accession>A0A8H4CF94</accession>
<proteinExistence type="predicted"/>
<feature type="region of interest" description="Disordered" evidence="1">
    <location>
        <begin position="56"/>
        <end position="102"/>
    </location>
</feature>
<evidence type="ECO:0000313" key="2">
    <source>
        <dbReference type="EMBL" id="KAF3802799.1"/>
    </source>
</evidence>
<dbReference type="AlphaFoldDB" id="A0A8H4CF94"/>
<sequence length="102" mass="11045">MTASRGHMWLTVPHSIIVNVSLCIAQARFTPRTSGSATSNLTYHATLARTMIRNTSLHVPRKSSQKPLSSTTHSQRSSLGQRSSCAQRNTPPGMLTLGDLKG</sequence>